<evidence type="ECO:0000256" key="1">
    <source>
        <dbReference type="ARBA" id="ARBA00004651"/>
    </source>
</evidence>
<dbReference type="PROSITE" id="PS50928">
    <property type="entry name" value="ABC_TM1"/>
    <property type="match status" value="1"/>
</dbReference>
<gene>
    <name evidence="9" type="ORF">SAMN05216313_11624</name>
</gene>
<evidence type="ECO:0000256" key="6">
    <source>
        <dbReference type="ARBA" id="ARBA00023136"/>
    </source>
</evidence>
<evidence type="ECO:0000256" key="5">
    <source>
        <dbReference type="ARBA" id="ARBA00022989"/>
    </source>
</evidence>
<evidence type="ECO:0000256" key="4">
    <source>
        <dbReference type="ARBA" id="ARBA00022692"/>
    </source>
</evidence>
<keyword evidence="10" id="KW-1185">Reference proteome</keyword>
<dbReference type="Proteomes" id="UP000198508">
    <property type="component" value="Unassembled WGS sequence"/>
</dbReference>
<accession>A0A1I0HH10</accession>
<protein>
    <submittedName>
        <fullName evidence="9">Carbohydrate ABC transporter membrane protein 2, CUT1 family</fullName>
    </submittedName>
</protein>
<feature type="transmembrane region" description="Helical" evidence="7">
    <location>
        <begin position="93"/>
        <end position="116"/>
    </location>
</feature>
<evidence type="ECO:0000259" key="8">
    <source>
        <dbReference type="PROSITE" id="PS50928"/>
    </source>
</evidence>
<evidence type="ECO:0000256" key="7">
    <source>
        <dbReference type="RuleBase" id="RU363032"/>
    </source>
</evidence>
<feature type="transmembrane region" description="Helical" evidence="7">
    <location>
        <begin position="161"/>
        <end position="179"/>
    </location>
</feature>
<evidence type="ECO:0000256" key="3">
    <source>
        <dbReference type="ARBA" id="ARBA00022475"/>
    </source>
</evidence>
<dbReference type="STRING" id="460384.SAMN05216313_11624"/>
<proteinExistence type="inferred from homology"/>
<keyword evidence="2 7" id="KW-0813">Transport</keyword>
<dbReference type="Pfam" id="PF00528">
    <property type="entry name" value="BPD_transp_1"/>
    <property type="match status" value="1"/>
</dbReference>
<name>A0A1I0HH10_9FIRM</name>
<feature type="transmembrane region" description="Helical" evidence="7">
    <location>
        <begin position="200"/>
        <end position="223"/>
    </location>
</feature>
<feature type="transmembrane region" description="Helical" evidence="7">
    <location>
        <begin position="257"/>
        <end position="279"/>
    </location>
</feature>
<dbReference type="GO" id="GO:0055085">
    <property type="term" value="P:transmembrane transport"/>
    <property type="evidence" value="ECO:0007669"/>
    <property type="project" value="InterPro"/>
</dbReference>
<comment type="subcellular location">
    <subcellularLocation>
        <location evidence="1 7">Cell membrane</location>
        <topology evidence="1 7">Multi-pass membrane protein</topology>
    </subcellularLocation>
</comment>
<comment type="similarity">
    <text evidence="7">Belongs to the binding-protein-dependent transport system permease family.</text>
</comment>
<dbReference type="Gene3D" id="1.10.3720.10">
    <property type="entry name" value="MetI-like"/>
    <property type="match status" value="1"/>
</dbReference>
<keyword evidence="3" id="KW-1003">Cell membrane</keyword>
<dbReference type="PANTHER" id="PTHR43744:SF8">
    <property type="entry name" value="SN-GLYCEROL-3-PHOSPHATE TRANSPORT SYSTEM PERMEASE PROTEIN UGPE"/>
    <property type="match status" value="1"/>
</dbReference>
<reference evidence="10" key="1">
    <citation type="submission" date="2016-10" db="EMBL/GenBank/DDBJ databases">
        <authorList>
            <person name="Varghese N."/>
            <person name="Submissions S."/>
        </authorList>
    </citation>
    <scope>NUCLEOTIDE SEQUENCE [LARGE SCALE GENOMIC DNA]</scope>
    <source>
        <strain evidence="10">NLAE-zl-G277</strain>
    </source>
</reference>
<dbReference type="PANTHER" id="PTHR43744">
    <property type="entry name" value="ABC TRANSPORTER PERMEASE PROTEIN MG189-RELATED-RELATED"/>
    <property type="match status" value="1"/>
</dbReference>
<dbReference type="InterPro" id="IPR000515">
    <property type="entry name" value="MetI-like"/>
</dbReference>
<evidence type="ECO:0000313" key="10">
    <source>
        <dbReference type="Proteomes" id="UP000198508"/>
    </source>
</evidence>
<sequence length="294" mass="33339">MNTVNSEFERQKQRKRAVKKGVMVLKYAALAVASFIVLMPILWFMTSSFRSNNEVFANINPFSLREMFFGTYSLENYRTIFVKYNFARTVGNTLLVCFLTITIGIFVCSMAGYALAKMEFKGKRIMMMLVLFSIMIPFDAIAIPLYSIIMKLRWIDTYKAVILPAVANGMTIFLFRQSFVDIDNSLLESARMDGAGEFRTYLQIVMPVSIPTIISGALVMFTAQWNAFMWPLLVARSDKLKMLQVALADFQLENGTMWAELFAGITISMVIPCVILIPFQKYYIRGIASSGTKG</sequence>
<dbReference type="AlphaFoldDB" id="A0A1I0HH10"/>
<dbReference type="SUPFAM" id="SSF161098">
    <property type="entry name" value="MetI-like"/>
    <property type="match status" value="1"/>
</dbReference>
<keyword evidence="6 7" id="KW-0472">Membrane</keyword>
<feature type="domain" description="ABC transmembrane type-1" evidence="8">
    <location>
        <begin position="90"/>
        <end position="280"/>
    </location>
</feature>
<dbReference type="GO" id="GO:0005886">
    <property type="term" value="C:plasma membrane"/>
    <property type="evidence" value="ECO:0007669"/>
    <property type="project" value="UniProtKB-SubCell"/>
</dbReference>
<dbReference type="RefSeq" id="WP_092365382.1">
    <property type="nucleotide sequence ID" value="NZ_FOIM01000016.1"/>
</dbReference>
<keyword evidence="5 7" id="KW-1133">Transmembrane helix</keyword>
<evidence type="ECO:0000256" key="2">
    <source>
        <dbReference type="ARBA" id="ARBA00022448"/>
    </source>
</evidence>
<dbReference type="CDD" id="cd06261">
    <property type="entry name" value="TM_PBP2"/>
    <property type="match status" value="1"/>
</dbReference>
<evidence type="ECO:0000313" key="9">
    <source>
        <dbReference type="EMBL" id="SET83096.1"/>
    </source>
</evidence>
<dbReference type="InterPro" id="IPR035906">
    <property type="entry name" value="MetI-like_sf"/>
</dbReference>
<keyword evidence="4 7" id="KW-0812">Transmembrane</keyword>
<feature type="transmembrane region" description="Helical" evidence="7">
    <location>
        <begin position="21"/>
        <end position="45"/>
    </location>
</feature>
<dbReference type="EMBL" id="FOIM01000016">
    <property type="protein sequence ID" value="SET83096.1"/>
    <property type="molecule type" value="Genomic_DNA"/>
</dbReference>
<feature type="transmembrane region" description="Helical" evidence="7">
    <location>
        <begin position="128"/>
        <end position="149"/>
    </location>
</feature>
<organism evidence="9 10">
    <name type="scientific">Enterocloster lavalensis</name>
    <dbReference type="NCBI Taxonomy" id="460384"/>
    <lineage>
        <taxon>Bacteria</taxon>
        <taxon>Bacillati</taxon>
        <taxon>Bacillota</taxon>
        <taxon>Clostridia</taxon>
        <taxon>Lachnospirales</taxon>
        <taxon>Lachnospiraceae</taxon>
        <taxon>Enterocloster</taxon>
    </lineage>
</organism>